<protein>
    <submittedName>
        <fullName evidence="1">Uncharacterized protein</fullName>
    </submittedName>
</protein>
<reference evidence="1 2" key="1">
    <citation type="submission" date="2019-04" db="EMBL/GenBank/DDBJ databases">
        <title>An improved genome assembly and genetic linkage map for asparagus bean, Vigna unguiculata ssp. sesquipedialis.</title>
        <authorList>
            <person name="Xia Q."/>
            <person name="Zhang R."/>
            <person name="Dong Y."/>
        </authorList>
    </citation>
    <scope>NUCLEOTIDE SEQUENCE [LARGE SCALE GENOMIC DNA]</scope>
    <source>
        <tissue evidence="1">Leaf</tissue>
    </source>
</reference>
<dbReference type="AlphaFoldDB" id="A0A4D6MPP2"/>
<accession>A0A4D6MPP2</accession>
<dbReference type="Proteomes" id="UP000501690">
    <property type="component" value="Linkage Group LG8"/>
</dbReference>
<evidence type="ECO:0000313" key="1">
    <source>
        <dbReference type="EMBL" id="QCE02572.1"/>
    </source>
</evidence>
<gene>
    <name evidence="1" type="ORF">DEO72_LG8g587</name>
</gene>
<organism evidence="1 2">
    <name type="scientific">Vigna unguiculata</name>
    <name type="common">Cowpea</name>
    <dbReference type="NCBI Taxonomy" id="3917"/>
    <lineage>
        <taxon>Eukaryota</taxon>
        <taxon>Viridiplantae</taxon>
        <taxon>Streptophyta</taxon>
        <taxon>Embryophyta</taxon>
        <taxon>Tracheophyta</taxon>
        <taxon>Spermatophyta</taxon>
        <taxon>Magnoliopsida</taxon>
        <taxon>eudicotyledons</taxon>
        <taxon>Gunneridae</taxon>
        <taxon>Pentapetalae</taxon>
        <taxon>rosids</taxon>
        <taxon>fabids</taxon>
        <taxon>Fabales</taxon>
        <taxon>Fabaceae</taxon>
        <taxon>Papilionoideae</taxon>
        <taxon>50 kb inversion clade</taxon>
        <taxon>NPAAA clade</taxon>
        <taxon>indigoferoid/millettioid clade</taxon>
        <taxon>Phaseoleae</taxon>
        <taxon>Vigna</taxon>
    </lineage>
</organism>
<sequence length="96" mass="11132">MTTSVKKFWLLKFSQEKCKTFQESKWCLPVIKLKSLHKQYGESLASRGYHPTTHKWFLPKLEDIAHAKGLFSPERGSKQRTTQTLSEFSLKLSCLA</sequence>
<proteinExistence type="predicted"/>
<evidence type="ECO:0000313" key="2">
    <source>
        <dbReference type="Proteomes" id="UP000501690"/>
    </source>
</evidence>
<name>A0A4D6MPP2_VIGUN</name>
<dbReference type="EMBL" id="CP039352">
    <property type="protein sequence ID" value="QCE02572.1"/>
    <property type="molecule type" value="Genomic_DNA"/>
</dbReference>
<keyword evidence="2" id="KW-1185">Reference proteome</keyword>